<evidence type="ECO:0000256" key="7">
    <source>
        <dbReference type="ARBA" id="ARBA00022741"/>
    </source>
</evidence>
<evidence type="ECO:0000256" key="8">
    <source>
        <dbReference type="ARBA" id="ARBA00022840"/>
    </source>
</evidence>
<dbReference type="InterPro" id="IPR027417">
    <property type="entry name" value="P-loop_NTPase"/>
</dbReference>
<evidence type="ECO:0000256" key="10">
    <source>
        <dbReference type="ARBA" id="ARBA00032441"/>
    </source>
</evidence>
<protein>
    <recommendedName>
        <fullName evidence="3">tRNA threonylcarbamoyladenosine biosynthesis protein TsaE</fullName>
    </recommendedName>
    <alternativeName>
        <fullName evidence="10">t(6)A37 threonylcarbamoyladenosine biosynthesis protein TsaE</fullName>
    </alternativeName>
</protein>
<dbReference type="SUPFAM" id="SSF52540">
    <property type="entry name" value="P-loop containing nucleoside triphosphate hydrolases"/>
    <property type="match status" value="1"/>
</dbReference>
<keyword evidence="4" id="KW-0963">Cytoplasm</keyword>
<comment type="similarity">
    <text evidence="2">Belongs to the TsaE family.</text>
</comment>
<keyword evidence="6" id="KW-0479">Metal-binding</keyword>
<evidence type="ECO:0000313" key="11">
    <source>
        <dbReference type="EMBL" id="KUK46451.1"/>
    </source>
</evidence>
<keyword evidence="8" id="KW-0067">ATP-binding</keyword>
<dbReference type="InterPro" id="IPR003442">
    <property type="entry name" value="T6A_TsaE"/>
</dbReference>
<dbReference type="GO" id="GO:0046872">
    <property type="term" value="F:metal ion binding"/>
    <property type="evidence" value="ECO:0007669"/>
    <property type="project" value="UniProtKB-KW"/>
</dbReference>
<proteinExistence type="inferred from homology"/>
<accession>A0A124FN10</accession>
<comment type="subcellular location">
    <subcellularLocation>
        <location evidence="1">Cytoplasm</location>
    </subcellularLocation>
</comment>
<dbReference type="Pfam" id="PF02367">
    <property type="entry name" value="TsaE"/>
    <property type="match status" value="1"/>
</dbReference>
<name>A0A124FN10_9CHLR</name>
<evidence type="ECO:0000256" key="6">
    <source>
        <dbReference type="ARBA" id="ARBA00022723"/>
    </source>
</evidence>
<evidence type="ECO:0000256" key="5">
    <source>
        <dbReference type="ARBA" id="ARBA00022694"/>
    </source>
</evidence>
<sequence>MPILDESTLEFLSHSPDQTRRVGARLGSLLKKGDVLCLNGDLGAGKTTLVQGITQGWGSPDPVTSPTFVLINNYRRPDGQQLSHLDAYRLADALEAEALDIDYLLESGPLIVEWPKRILSALPKDHLWIDLSYTGEQQRMLMIKPVGNFYKNIIIQLRKQIFTGLL</sequence>
<dbReference type="Gene3D" id="3.40.50.300">
    <property type="entry name" value="P-loop containing nucleotide triphosphate hydrolases"/>
    <property type="match status" value="1"/>
</dbReference>
<dbReference type="Proteomes" id="UP000064249">
    <property type="component" value="Unassembled WGS sequence"/>
</dbReference>
<evidence type="ECO:0000256" key="4">
    <source>
        <dbReference type="ARBA" id="ARBA00022490"/>
    </source>
</evidence>
<evidence type="ECO:0000256" key="9">
    <source>
        <dbReference type="ARBA" id="ARBA00022842"/>
    </source>
</evidence>
<dbReference type="GO" id="GO:0005524">
    <property type="term" value="F:ATP binding"/>
    <property type="evidence" value="ECO:0007669"/>
    <property type="project" value="UniProtKB-KW"/>
</dbReference>
<dbReference type="PANTHER" id="PTHR33540:SF2">
    <property type="entry name" value="TRNA THREONYLCARBAMOYLADENOSINE BIOSYNTHESIS PROTEIN TSAE"/>
    <property type="match status" value="1"/>
</dbReference>
<dbReference type="EMBL" id="LGFU01000027">
    <property type="protein sequence ID" value="KUK46451.1"/>
    <property type="molecule type" value="Genomic_DNA"/>
</dbReference>
<dbReference type="NCBIfam" id="TIGR00150">
    <property type="entry name" value="T6A_YjeE"/>
    <property type="match status" value="1"/>
</dbReference>
<gene>
    <name evidence="11" type="ORF">XD73_0675</name>
</gene>
<dbReference type="GO" id="GO:0002949">
    <property type="term" value="P:tRNA threonylcarbamoyladenosine modification"/>
    <property type="evidence" value="ECO:0007669"/>
    <property type="project" value="InterPro"/>
</dbReference>
<dbReference type="PATRIC" id="fig|167964.4.peg.1504"/>
<dbReference type="AlphaFoldDB" id="A0A124FN10"/>
<keyword evidence="7" id="KW-0547">Nucleotide-binding</keyword>
<reference evidence="11 12" key="1">
    <citation type="journal article" date="2015" name="MBio">
        <title>Genome-Resolved Metagenomic Analysis Reveals Roles for Candidate Phyla and Other Microbial Community Members in Biogeochemical Transformations in Oil Reservoirs.</title>
        <authorList>
            <person name="Hu P."/>
            <person name="Tom L."/>
            <person name="Singh A."/>
            <person name="Thomas B.C."/>
            <person name="Baker B.J."/>
            <person name="Piceno Y.M."/>
            <person name="Andersen G.L."/>
            <person name="Banfield J.F."/>
        </authorList>
    </citation>
    <scope>NUCLEOTIDE SEQUENCE [LARGE SCALE GENOMIC DNA]</scope>
    <source>
        <strain evidence="11">46_16</strain>
    </source>
</reference>
<organism evidence="11 12">
    <name type="scientific">Anaerolinea thermophila</name>
    <dbReference type="NCBI Taxonomy" id="167964"/>
    <lineage>
        <taxon>Bacteria</taxon>
        <taxon>Bacillati</taxon>
        <taxon>Chloroflexota</taxon>
        <taxon>Anaerolineae</taxon>
        <taxon>Anaerolineales</taxon>
        <taxon>Anaerolineaceae</taxon>
        <taxon>Anaerolinea</taxon>
    </lineage>
</organism>
<evidence type="ECO:0000256" key="2">
    <source>
        <dbReference type="ARBA" id="ARBA00007599"/>
    </source>
</evidence>
<evidence type="ECO:0000256" key="1">
    <source>
        <dbReference type="ARBA" id="ARBA00004496"/>
    </source>
</evidence>
<keyword evidence="5" id="KW-0819">tRNA processing</keyword>
<evidence type="ECO:0000256" key="3">
    <source>
        <dbReference type="ARBA" id="ARBA00019010"/>
    </source>
</evidence>
<dbReference type="PANTHER" id="PTHR33540">
    <property type="entry name" value="TRNA THREONYLCARBAMOYLADENOSINE BIOSYNTHESIS PROTEIN TSAE"/>
    <property type="match status" value="1"/>
</dbReference>
<comment type="caution">
    <text evidence="11">The sequence shown here is derived from an EMBL/GenBank/DDBJ whole genome shotgun (WGS) entry which is preliminary data.</text>
</comment>
<keyword evidence="9" id="KW-0460">Magnesium</keyword>
<evidence type="ECO:0000313" key="12">
    <source>
        <dbReference type="Proteomes" id="UP000064249"/>
    </source>
</evidence>
<dbReference type="GO" id="GO:0005737">
    <property type="term" value="C:cytoplasm"/>
    <property type="evidence" value="ECO:0007669"/>
    <property type="project" value="UniProtKB-SubCell"/>
</dbReference>